<comment type="caution">
    <text evidence="2">The sequence shown here is derived from an EMBL/GenBank/DDBJ whole genome shotgun (WGS) entry which is preliminary data.</text>
</comment>
<dbReference type="Pfam" id="PF02771">
    <property type="entry name" value="Acyl-CoA_dh_N"/>
    <property type="match status" value="1"/>
</dbReference>
<dbReference type="InterPro" id="IPR037069">
    <property type="entry name" value="AcylCoA_DH/ox_N_sf"/>
</dbReference>
<reference evidence="2 3" key="1">
    <citation type="submission" date="2016-10" db="EMBL/GenBank/DDBJ databases">
        <title>Draft Genome sequence of Roseomonas sp. strain M3.</title>
        <authorList>
            <person name="Subhash Y."/>
            <person name="Lee S."/>
        </authorList>
    </citation>
    <scope>NUCLEOTIDE SEQUENCE [LARGE SCALE GENOMIC DNA]</scope>
    <source>
        <strain evidence="2 3">M3</strain>
    </source>
</reference>
<dbReference type="GO" id="GO:0050660">
    <property type="term" value="F:flavin adenine dinucleotide binding"/>
    <property type="evidence" value="ECO:0007669"/>
    <property type="project" value="InterPro"/>
</dbReference>
<dbReference type="InterPro" id="IPR009100">
    <property type="entry name" value="AcylCoA_DH/oxidase_NM_dom_sf"/>
</dbReference>
<dbReference type="SUPFAM" id="SSF56645">
    <property type="entry name" value="Acyl-CoA dehydrogenase NM domain-like"/>
    <property type="match status" value="1"/>
</dbReference>
<evidence type="ECO:0000259" key="1">
    <source>
        <dbReference type="Pfam" id="PF02771"/>
    </source>
</evidence>
<dbReference type="SUPFAM" id="SSF47203">
    <property type="entry name" value="Acyl-CoA dehydrogenase C-terminal domain-like"/>
    <property type="match status" value="1"/>
</dbReference>
<evidence type="ECO:0000313" key="3">
    <source>
        <dbReference type="Proteomes" id="UP000188879"/>
    </source>
</evidence>
<dbReference type="InterPro" id="IPR036250">
    <property type="entry name" value="AcylCo_DH-like_C"/>
</dbReference>
<proteinExistence type="predicted"/>
<keyword evidence="3" id="KW-1185">Reference proteome</keyword>
<dbReference type="InterPro" id="IPR013786">
    <property type="entry name" value="AcylCoA_DH/ox_N"/>
</dbReference>
<accession>A0A1V2H0Z1</accession>
<evidence type="ECO:0000313" key="2">
    <source>
        <dbReference type="EMBL" id="ONG51082.1"/>
    </source>
</evidence>
<dbReference type="InterPro" id="IPR046373">
    <property type="entry name" value="Acyl-CoA_Oxase/DH_mid-dom_sf"/>
</dbReference>
<name>A0A1V2H0Z1_9PROT</name>
<dbReference type="Gene3D" id="1.10.540.10">
    <property type="entry name" value="Acyl-CoA dehydrogenase/oxidase, N-terminal domain"/>
    <property type="match status" value="1"/>
</dbReference>
<dbReference type="AlphaFoldDB" id="A0A1V2H0Z1"/>
<dbReference type="Proteomes" id="UP000188879">
    <property type="component" value="Unassembled WGS sequence"/>
</dbReference>
<dbReference type="Gene3D" id="2.40.110.10">
    <property type="entry name" value="Butyryl-CoA Dehydrogenase, subunit A, domain 2"/>
    <property type="match status" value="1"/>
</dbReference>
<dbReference type="OrthoDB" id="2986495at2"/>
<dbReference type="RefSeq" id="WP_076958464.1">
    <property type="nucleotide sequence ID" value="NZ_MLCO01000173.1"/>
</dbReference>
<protein>
    <recommendedName>
        <fullName evidence="1">Acyl-CoA dehydrogenase/oxidase N-terminal domain-containing protein</fullName>
    </recommendedName>
</protein>
<gene>
    <name evidence="2" type="ORF">BKE38_16730</name>
</gene>
<sequence length="368" mass="38183">MDTFSPLTSGDRGSLLSRAQAVAGIATLHAAALDTPGAFPAEDVAALAGSGLLTAPLPAALGGRDLGEGLDGHRELAEVLMAIGQGSLPLGRLYEGHVNALQLVRRYGSAAQLAEAAEAAAAGALFGVWNTDDRAQPLQLRQDRLQGAKILASGAGHVTRPLVTAASPGGAVMLIPRLSPGQGADLSGWTAQGMQASATGRVSFDGVIAPPPIGSPGDYLREPAFSTGAWRCLAVQGGGMAALLDLLRQHLRDSGRDEDRAQRQRFGEAAIAAQTARLWILQSARLSAGPADVEAAVAAVNLARRAVEQAALTLLELVQRSIGLAAFMRPAPVERIARDLATYLRQPAPDRALELGAAELLRREALPW</sequence>
<dbReference type="Gene3D" id="1.20.140.10">
    <property type="entry name" value="Butyryl-CoA Dehydrogenase, subunit A, domain 3"/>
    <property type="match status" value="1"/>
</dbReference>
<dbReference type="EMBL" id="MLCO01000173">
    <property type="protein sequence ID" value="ONG51082.1"/>
    <property type="molecule type" value="Genomic_DNA"/>
</dbReference>
<dbReference type="GO" id="GO:0016627">
    <property type="term" value="F:oxidoreductase activity, acting on the CH-CH group of donors"/>
    <property type="evidence" value="ECO:0007669"/>
    <property type="project" value="InterPro"/>
</dbReference>
<organism evidence="2 3">
    <name type="scientific">Teichococcus deserti</name>
    <dbReference type="NCBI Taxonomy" id="1817963"/>
    <lineage>
        <taxon>Bacteria</taxon>
        <taxon>Pseudomonadati</taxon>
        <taxon>Pseudomonadota</taxon>
        <taxon>Alphaproteobacteria</taxon>
        <taxon>Acetobacterales</taxon>
        <taxon>Roseomonadaceae</taxon>
        <taxon>Roseomonas</taxon>
    </lineage>
</organism>
<feature type="domain" description="Acyl-CoA dehydrogenase/oxidase N-terminal" evidence="1">
    <location>
        <begin position="29"/>
        <end position="123"/>
    </location>
</feature>